<dbReference type="GeneTree" id="ENSGT00940000162229"/>
<keyword evidence="13" id="KW-0325">Glycoprotein</keyword>
<comment type="function">
    <text evidence="16">Beta-1,3-galactosyltransferase that transfers galactose from UDP-galactose to substrates with a terminal beta-linked galactose residue. Has a preference for galactose-beta-1,4-xylose that is found in the linker region of glycosaminoglycans, such as heparan sulfate and chondroitin sulfate. Has no activity towards substrates with terminal glucosamine or galactosamine residues.</text>
</comment>
<comment type="catalytic activity">
    <reaction evidence="15">
        <text>3-O-(beta-D-galactosyl-(1-&gt;4)-beta-D-xylosyl)-L-seryl-[protein] + UDP-alpha-D-galactose = 3-O-(beta-D-galactosyl-(1-&gt;3)-beta-D-galactosyl-(1-&gt;4)-beta-D-xylosyl)-L-seryl-[protein] + UDP + H(+)</text>
        <dbReference type="Rhea" id="RHEA:11780"/>
        <dbReference type="Rhea" id="RHEA-COMP:12570"/>
        <dbReference type="Rhea" id="RHEA-COMP:12571"/>
        <dbReference type="ChEBI" id="CHEBI:15378"/>
        <dbReference type="ChEBI" id="CHEBI:58223"/>
        <dbReference type="ChEBI" id="CHEBI:66914"/>
        <dbReference type="ChEBI" id="CHEBI:132088"/>
        <dbReference type="ChEBI" id="CHEBI:132090"/>
        <dbReference type="EC" id="2.4.1.134"/>
    </reaction>
    <physiologicalReaction direction="left-to-right" evidence="15">
        <dbReference type="Rhea" id="RHEA:11781"/>
    </physiologicalReaction>
</comment>
<evidence type="ECO:0000256" key="16">
    <source>
        <dbReference type="ARBA" id="ARBA00059399"/>
    </source>
</evidence>
<feature type="transmembrane region" description="Helical" evidence="17">
    <location>
        <begin position="15"/>
        <end position="33"/>
    </location>
</feature>
<evidence type="ECO:0000256" key="1">
    <source>
        <dbReference type="ARBA" id="ARBA00001936"/>
    </source>
</evidence>
<dbReference type="EMBL" id="EAAA01001186">
    <property type="status" value="NOT_ANNOTATED_CDS"/>
    <property type="molecule type" value="Genomic_DNA"/>
</dbReference>
<dbReference type="GeneID" id="778996"/>
<reference evidence="20" key="1">
    <citation type="journal article" date="2002" name="Science">
        <title>The draft genome of Ciona intestinalis: insights into chordate and vertebrate origins.</title>
        <authorList>
            <person name="Dehal P."/>
            <person name="Satou Y."/>
            <person name="Campbell R.K."/>
            <person name="Chapman J."/>
            <person name="Degnan B."/>
            <person name="De Tomaso A."/>
            <person name="Davidson B."/>
            <person name="Di Gregorio A."/>
            <person name="Gelpke M."/>
            <person name="Goodstein D.M."/>
            <person name="Harafuji N."/>
            <person name="Hastings K.E."/>
            <person name="Ho I."/>
            <person name="Hotta K."/>
            <person name="Huang W."/>
            <person name="Kawashima T."/>
            <person name="Lemaire P."/>
            <person name="Martinez D."/>
            <person name="Meinertzhagen I.A."/>
            <person name="Necula S."/>
            <person name="Nonaka M."/>
            <person name="Putnam N."/>
            <person name="Rash S."/>
            <person name="Saiga H."/>
            <person name="Satake M."/>
            <person name="Terry A."/>
            <person name="Yamada L."/>
            <person name="Wang H.G."/>
            <person name="Awazu S."/>
            <person name="Azumi K."/>
            <person name="Boore J."/>
            <person name="Branno M."/>
            <person name="Chin-Bow S."/>
            <person name="DeSantis R."/>
            <person name="Doyle S."/>
            <person name="Francino P."/>
            <person name="Keys D.N."/>
            <person name="Haga S."/>
            <person name="Hayashi H."/>
            <person name="Hino K."/>
            <person name="Imai K.S."/>
            <person name="Inaba K."/>
            <person name="Kano S."/>
            <person name="Kobayashi K."/>
            <person name="Kobayashi M."/>
            <person name="Lee B.I."/>
            <person name="Makabe K.W."/>
            <person name="Manohar C."/>
            <person name="Matassi G."/>
            <person name="Medina M."/>
            <person name="Mochizuki Y."/>
            <person name="Mount S."/>
            <person name="Morishita T."/>
            <person name="Miura S."/>
            <person name="Nakayama A."/>
            <person name="Nishizaka S."/>
            <person name="Nomoto H."/>
            <person name="Ohta F."/>
            <person name="Oishi K."/>
            <person name="Rigoutsos I."/>
            <person name="Sano M."/>
            <person name="Sasaki A."/>
            <person name="Sasakura Y."/>
            <person name="Shoguchi E."/>
            <person name="Shin-i T."/>
            <person name="Spagnuolo A."/>
            <person name="Stainier D."/>
            <person name="Suzuki M.M."/>
            <person name="Tassy O."/>
            <person name="Takatori N."/>
            <person name="Tokuoka M."/>
            <person name="Yagi K."/>
            <person name="Yoshizaki F."/>
            <person name="Wada S."/>
            <person name="Zhang C."/>
            <person name="Hyatt P.D."/>
            <person name="Larimer F."/>
            <person name="Detter C."/>
            <person name="Doggett N."/>
            <person name="Glavina T."/>
            <person name="Hawkins T."/>
            <person name="Richardson P."/>
            <person name="Lucas S."/>
            <person name="Kohara Y."/>
            <person name="Levine M."/>
            <person name="Satoh N."/>
            <person name="Rokhsar D.S."/>
        </authorList>
    </citation>
    <scope>NUCLEOTIDE SEQUENCE [LARGE SCALE GENOMIC DNA]</scope>
</reference>
<evidence type="ECO:0000313" key="19">
    <source>
        <dbReference type="Ensembl" id="ENSCINP00000032620.1"/>
    </source>
</evidence>
<keyword evidence="6 17" id="KW-0328">Glycosyltransferase</keyword>
<evidence type="ECO:0000256" key="12">
    <source>
        <dbReference type="ARBA" id="ARBA00023136"/>
    </source>
</evidence>
<evidence type="ECO:0000256" key="13">
    <source>
        <dbReference type="ARBA" id="ARBA00023180"/>
    </source>
</evidence>
<reference evidence="19" key="3">
    <citation type="journal article" date="2008" name="Genome Biol.">
        <title>Improved genome assembly and evidence-based global gene model set for the chordate Ciona intestinalis: new insight into intron and operon populations.</title>
        <authorList>
            <person name="Satou Y."/>
            <person name="Mineta K."/>
            <person name="Ogasawara M."/>
            <person name="Sasakura Y."/>
            <person name="Shoguchi E."/>
            <person name="Ueno K."/>
            <person name="Yamada L."/>
            <person name="Matsumoto J."/>
            <person name="Wasserscheid J."/>
            <person name="Dewar K."/>
            <person name="Wiley G.B."/>
            <person name="Macmil S.L."/>
            <person name="Roe B.A."/>
            <person name="Zeller R.W."/>
            <person name="Hastings K.E."/>
            <person name="Lemaire P."/>
            <person name="Lindquist E."/>
            <person name="Endo T."/>
            <person name="Hotta K."/>
            <person name="Inaba K."/>
        </authorList>
    </citation>
    <scope>NUCLEOTIDE SEQUENCE [LARGE SCALE GENOMIC DNA]</scope>
    <source>
        <strain evidence="19">wild type</strain>
    </source>
</reference>
<evidence type="ECO:0000256" key="10">
    <source>
        <dbReference type="ARBA" id="ARBA00022989"/>
    </source>
</evidence>
<dbReference type="InterPro" id="IPR002659">
    <property type="entry name" value="Glyco_trans_31"/>
</dbReference>
<dbReference type="STRING" id="7719.ENSCINP00000032620"/>
<dbReference type="EC" id="2.4.1.-" evidence="17"/>
<keyword evidence="12 17" id="KW-0472">Membrane</keyword>
<organism evidence="18">
    <name type="scientific">Ciona intestinalis</name>
    <name type="common">Transparent sea squirt</name>
    <name type="synonym">Ascidia intestinalis</name>
    <dbReference type="NCBI Taxonomy" id="7719"/>
    <lineage>
        <taxon>Eukaryota</taxon>
        <taxon>Metazoa</taxon>
        <taxon>Chordata</taxon>
        <taxon>Tunicata</taxon>
        <taxon>Ascidiacea</taxon>
        <taxon>Phlebobranchia</taxon>
        <taxon>Cionidae</taxon>
        <taxon>Ciona</taxon>
    </lineage>
</organism>
<dbReference type="GO" id="GO:0005797">
    <property type="term" value="C:Golgi medial cisterna"/>
    <property type="evidence" value="ECO:0007669"/>
    <property type="project" value="UniProtKB-ARBA"/>
</dbReference>
<dbReference type="GO" id="GO:0006493">
    <property type="term" value="P:protein O-linked glycosylation"/>
    <property type="evidence" value="ECO:0000318"/>
    <property type="project" value="GO_Central"/>
</dbReference>
<evidence type="ECO:0000256" key="7">
    <source>
        <dbReference type="ARBA" id="ARBA00022679"/>
    </source>
</evidence>
<dbReference type="EMBL" id="AM235754">
    <property type="protein sequence ID" value="CAJ84709.1"/>
    <property type="molecule type" value="mRNA"/>
</dbReference>
<comment type="similarity">
    <text evidence="5 17">Belongs to the glycosyltransferase 31 family.</text>
</comment>
<accession>Q256Z9</accession>
<protein>
    <recommendedName>
        <fullName evidence="17">Hexosyltransferase</fullName>
        <ecNumber evidence="17">2.4.1.-</ecNumber>
    </recommendedName>
</protein>
<dbReference type="PANTHER" id="PTHR11214">
    <property type="entry name" value="BETA-1,3-N-ACETYLGLUCOSAMINYLTRANSFERASE"/>
    <property type="match status" value="1"/>
</dbReference>
<comment type="pathway">
    <text evidence="3">Glycan metabolism; chondroitin sulfate biosynthesis.</text>
</comment>
<evidence type="ECO:0000256" key="9">
    <source>
        <dbReference type="ARBA" id="ARBA00022968"/>
    </source>
</evidence>
<evidence type="ECO:0000313" key="20">
    <source>
        <dbReference type="Proteomes" id="UP000008144"/>
    </source>
</evidence>
<dbReference type="KEGG" id="cin:778996"/>
<dbReference type="Gene3D" id="3.90.550.50">
    <property type="match status" value="1"/>
</dbReference>
<keyword evidence="14" id="KW-0464">Manganese</keyword>
<dbReference type="RefSeq" id="NP_001072016.1">
    <property type="nucleotide sequence ID" value="NM_001078548.1"/>
</dbReference>
<keyword evidence="9 17" id="KW-0735">Signal-anchor</keyword>
<keyword evidence="8 17" id="KW-0812">Transmembrane</keyword>
<evidence type="ECO:0000256" key="14">
    <source>
        <dbReference type="ARBA" id="ARBA00023211"/>
    </source>
</evidence>
<evidence type="ECO:0000256" key="11">
    <source>
        <dbReference type="ARBA" id="ARBA00023034"/>
    </source>
</evidence>
<reference evidence="19" key="4">
    <citation type="submission" date="2025-05" db="UniProtKB">
        <authorList>
            <consortium name="Ensembl"/>
        </authorList>
    </citation>
    <scope>IDENTIFICATION</scope>
</reference>
<evidence type="ECO:0000256" key="15">
    <source>
        <dbReference type="ARBA" id="ARBA00050105"/>
    </source>
</evidence>
<evidence type="ECO:0000256" key="6">
    <source>
        <dbReference type="ARBA" id="ARBA00022676"/>
    </source>
</evidence>
<dbReference type="CAZy" id="GT31">
    <property type="family name" value="Glycosyltransferase Family 31"/>
</dbReference>
<keyword evidence="7 18" id="KW-0808">Transferase</keyword>
<comment type="cofactor">
    <cofactor evidence="1">
        <name>Mn(2+)</name>
        <dbReference type="ChEBI" id="CHEBI:29035"/>
    </cofactor>
</comment>
<sequence length="327" mass="38215">MLCKRRLKAVLNTRVFKLVTAVLLFICCVTVMLPNNETNVTKSNIDGKTESKLKTFLLIFIMTGPKNDDRRNAIRETWLNFENKDDSKHFFVIGTKNLPINVKNDLEIENQRHSDLMLLEQFEDSYDKLTEKLGLMLEWASDNVDFRFLFKADDDTFVRVDKIVQDLKNDKEKYLQQFLYWGYFYGRAHVKKTGPWKELNWQLCDYYLPYARGGGYILSSAIVSYIAKNWRIFEKYVSEDVTLGAWVAPLKVKRIHDTRFDTEYKTRGCKNSFTVSHKQSIGDMQAKYSSLMATGNLCTTEIVNFYGYQYDWDVPPSKCCVRSSLIP</sequence>
<dbReference type="AlphaFoldDB" id="Q256Z9"/>
<keyword evidence="20" id="KW-1185">Reference proteome</keyword>
<dbReference type="FunFam" id="3.90.550.50:FF:000018">
    <property type="entry name" value="Hexosyltransferase"/>
    <property type="match status" value="1"/>
</dbReference>
<evidence type="ECO:0000313" key="18">
    <source>
        <dbReference type="EMBL" id="CAJ84709.1"/>
    </source>
</evidence>
<accession>A0A1W2VQL9</accession>
<dbReference type="OrthoDB" id="1158011at2759"/>
<dbReference type="PANTHER" id="PTHR11214:SF3">
    <property type="entry name" value="BETA-1,3-GALACTOSYLTRANSFERASE 6"/>
    <property type="match status" value="1"/>
</dbReference>
<dbReference type="Pfam" id="PF01762">
    <property type="entry name" value="Galactosyl_T"/>
    <property type="match status" value="1"/>
</dbReference>
<dbReference type="Ensembl" id="ENSCINT00000030604.1">
    <property type="protein sequence ID" value="ENSCINP00000032620.1"/>
    <property type="gene ID" value="ENSCING00000025068.1"/>
</dbReference>
<dbReference type="OMA" id="HVYRWHD"/>
<dbReference type="GO" id="GO:0047220">
    <property type="term" value="F:galactosylxylosylprotein 3-beta-galactosyltransferase activity"/>
    <property type="evidence" value="ECO:0000318"/>
    <property type="project" value="GO_Central"/>
</dbReference>
<comment type="pathway">
    <text evidence="4">Glycan metabolism; heparan sulfate biosynthesis.</text>
</comment>
<evidence type="ECO:0000256" key="4">
    <source>
        <dbReference type="ARBA" id="ARBA00005093"/>
    </source>
</evidence>
<keyword evidence="10 17" id="KW-1133">Transmembrane helix</keyword>
<evidence type="ECO:0000256" key="5">
    <source>
        <dbReference type="ARBA" id="ARBA00008661"/>
    </source>
</evidence>
<evidence type="ECO:0000256" key="2">
    <source>
        <dbReference type="ARBA" id="ARBA00004323"/>
    </source>
</evidence>
<dbReference type="GO" id="GO:0006024">
    <property type="term" value="P:glycosaminoglycan biosynthetic process"/>
    <property type="evidence" value="ECO:0000318"/>
    <property type="project" value="GO_Central"/>
</dbReference>
<evidence type="ECO:0000256" key="8">
    <source>
        <dbReference type="ARBA" id="ARBA00022692"/>
    </source>
</evidence>
<evidence type="ECO:0000256" key="17">
    <source>
        <dbReference type="RuleBase" id="RU363063"/>
    </source>
</evidence>
<dbReference type="CTD" id="126792"/>
<dbReference type="GO" id="GO:0000139">
    <property type="term" value="C:Golgi membrane"/>
    <property type="evidence" value="ECO:0000318"/>
    <property type="project" value="GO_Central"/>
</dbReference>
<dbReference type="Proteomes" id="UP000008144">
    <property type="component" value="Chromosome 14"/>
</dbReference>
<name>Q256Z9_CIOIN</name>
<keyword evidence="11 17" id="KW-0333">Golgi apparatus</keyword>
<reference evidence="18" key="2">
    <citation type="submission" date="2006-03" db="EMBL/GenBank/DDBJ databases">
        <title>Phylogeny of beta-1,3-galactosyltransferases.</title>
        <authorList>
            <person name="Ouzzine M."/>
            <person name="Bui C."/>
            <person name="Fournel-Gigleux S."/>
            <person name="Mollicone R."/>
            <person name="Oriol R."/>
        </authorList>
    </citation>
    <scope>NUCLEOTIDE SEQUENCE</scope>
</reference>
<gene>
    <name evidence="18 19" type="primary">b3galt6</name>
</gene>
<dbReference type="HOGENOM" id="CLU_046589_0_0_1"/>
<comment type="subcellular location">
    <subcellularLocation>
        <location evidence="2 17">Golgi apparatus membrane</location>
        <topology evidence="2 17">Single-pass type II membrane protein</topology>
    </subcellularLocation>
</comment>
<proteinExistence type="evidence at transcript level"/>
<evidence type="ECO:0000256" key="3">
    <source>
        <dbReference type="ARBA" id="ARBA00004840"/>
    </source>
</evidence>